<dbReference type="PANTHER" id="PTHR19265:SF0">
    <property type="entry name" value="MEIOSIS-SPECIFIC NUCLEAR STRUCTURAL PROTEIN 1"/>
    <property type="match status" value="1"/>
</dbReference>
<dbReference type="PANTHER" id="PTHR19265">
    <property type="entry name" value="MEIOSIS-SPECIFIC NUCLEAR STRUCTURAL PROTEIN 1"/>
    <property type="match status" value="1"/>
</dbReference>
<comment type="similarity">
    <text evidence="3">Belongs to the MNS1 family.</text>
</comment>
<evidence type="ECO:0000256" key="8">
    <source>
        <dbReference type="ARBA" id="ARBA00023069"/>
    </source>
</evidence>
<name>A0A8J6CBN3_DIALT</name>
<feature type="coiled-coil region" evidence="14">
    <location>
        <begin position="265"/>
        <end position="439"/>
    </location>
</feature>
<keyword evidence="11" id="KW-0469">Meiosis</keyword>
<evidence type="ECO:0000256" key="10">
    <source>
        <dbReference type="ARBA" id="ARBA00023242"/>
    </source>
</evidence>
<keyword evidence="5" id="KW-0963">Cytoplasm</keyword>
<comment type="function">
    <text evidence="13">Microtubule inner protein (MIP) part of the dynein-decorated doublet microtubules (DMTs) in cilia axoneme, which is required for motile cilia beating. May play a role in the control of meiotic division and germ cell differentiation through regulation of pairing and recombination during meiosis. Required for sperm flagella assembly. May play a role in the assembly and function of the outer dynein arm-docking complex (ODA-DC). ODA-DC mediates outer dynein arms (ODA) binding onto the axonemal doublet microtubules.</text>
</comment>
<dbReference type="GO" id="GO:0005634">
    <property type="term" value="C:nucleus"/>
    <property type="evidence" value="ECO:0007669"/>
    <property type="project" value="UniProtKB-SubCell"/>
</dbReference>
<evidence type="ECO:0000256" key="3">
    <source>
        <dbReference type="ARBA" id="ARBA00009158"/>
    </source>
</evidence>
<dbReference type="OrthoDB" id="197839at2759"/>
<evidence type="ECO:0000256" key="13">
    <source>
        <dbReference type="ARBA" id="ARBA00046114"/>
    </source>
</evidence>
<evidence type="ECO:0000259" key="15">
    <source>
        <dbReference type="Pfam" id="PF13868"/>
    </source>
</evidence>
<keyword evidence="9" id="KW-0206">Cytoskeleton</keyword>
<feature type="coiled-coil region" evidence="14">
    <location>
        <begin position="106"/>
        <end position="137"/>
    </location>
</feature>
<evidence type="ECO:0000256" key="6">
    <source>
        <dbReference type="ARBA" id="ARBA00022846"/>
    </source>
</evidence>
<sequence>MSRSRYLSKLEAQRSMEAKTETLQRDLAWNKMLGENFRSDERVEKLRMVREEQELAREMERERALAAAERERRRNAIVKEQDEALANELHRRKVEQTRDVKMKQRVVETSHEIRELEAQLKQAYMNKERHVQVAEKERQIGLQQQKERVIDEQMELERQKGIMAEAYREHMRRQDMLAAVDDLKAQMADAEVRRQHAYHEFLKEKAQVDAIIAKIQAEDEAEQLARLHKQAETKEYIAHFVHEREAFKRQRLAQLEEENRKILEFAAYKAAREEAEEAKKAGKQEARDRIAEQIANDIRKRNAERDELEHLRNELAEEEAEERRLADERDEFEQRVRMRLEMQRANAYQKQLKAMKREEERAEEDIFRKEMLAKFAEDDRIEQMNAQKRRLKQLEHRREVERLLQERRAMFEAERDAALAEHEEAAARELDRMSIVEEERQRILRAHAAVLGLHDLPKGVLKSDEDKALFSQYGASPAELRAMREARFGNSGGVASRAAASE</sequence>
<dbReference type="InterPro" id="IPR026504">
    <property type="entry name" value="MNS1"/>
</dbReference>
<keyword evidence="6" id="KW-0282">Flagellum</keyword>
<keyword evidence="12" id="KW-0966">Cell projection</keyword>
<evidence type="ECO:0000256" key="5">
    <source>
        <dbReference type="ARBA" id="ARBA00022490"/>
    </source>
</evidence>
<evidence type="ECO:0000256" key="14">
    <source>
        <dbReference type="SAM" id="Coils"/>
    </source>
</evidence>
<comment type="subcellular location">
    <subcellularLocation>
        <location evidence="2">Cytoplasm</location>
        <location evidence="2">Cytoskeleton</location>
        <location evidence="2">Flagellum axoneme</location>
    </subcellularLocation>
    <subcellularLocation>
        <location evidence="1">Nucleus</location>
    </subcellularLocation>
</comment>
<feature type="coiled-coil region" evidence="14">
    <location>
        <begin position="42"/>
        <end position="72"/>
    </location>
</feature>
<gene>
    <name evidence="16" type="ORF">KFE25_001281</name>
</gene>
<proteinExistence type="inferred from homology"/>
<evidence type="ECO:0000256" key="4">
    <source>
        <dbReference type="ARBA" id="ARBA00014813"/>
    </source>
</evidence>
<organism evidence="16 17">
    <name type="scientific">Diacronema lutheri</name>
    <name type="common">Unicellular marine alga</name>
    <name type="synonym">Monochrysis lutheri</name>
    <dbReference type="NCBI Taxonomy" id="2081491"/>
    <lineage>
        <taxon>Eukaryota</taxon>
        <taxon>Haptista</taxon>
        <taxon>Haptophyta</taxon>
        <taxon>Pavlovophyceae</taxon>
        <taxon>Pavlovales</taxon>
        <taxon>Pavlovaceae</taxon>
        <taxon>Diacronema</taxon>
    </lineage>
</organism>
<keyword evidence="8" id="KW-0969">Cilium</keyword>
<evidence type="ECO:0000256" key="11">
    <source>
        <dbReference type="ARBA" id="ARBA00023254"/>
    </source>
</evidence>
<evidence type="ECO:0000256" key="2">
    <source>
        <dbReference type="ARBA" id="ARBA00004611"/>
    </source>
</evidence>
<protein>
    <recommendedName>
        <fullName evidence="4">Meiosis-specific nuclear structural protein 1</fullName>
    </recommendedName>
</protein>
<keyword evidence="17" id="KW-1185">Reference proteome</keyword>
<dbReference type="OMA" id="QEDAMFR"/>
<evidence type="ECO:0000256" key="1">
    <source>
        <dbReference type="ARBA" id="ARBA00004123"/>
    </source>
</evidence>
<evidence type="ECO:0000313" key="17">
    <source>
        <dbReference type="Proteomes" id="UP000751190"/>
    </source>
</evidence>
<dbReference type="InterPro" id="IPR043597">
    <property type="entry name" value="TPH_dom"/>
</dbReference>
<evidence type="ECO:0000256" key="7">
    <source>
        <dbReference type="ARBA" id="ARBA00023054"/>
    </source>
</evidence>
<keyword evidence="7 14" id="KW-0175">Coiled coil</keyword>
<dbReference type="AlphaFoldDB" id="A0A8J6CBN3"/>
<keyword evidence="10" id="KW-0539">Nucleus</keyword>
<dbReference type="GO" id="GO:0051321">
    <property type="term" value="P:meiotic cell cycle"/>
    <property type="evidence" value="ECO:0007669"/>
    <property type="project" value="UniProtKB-KW"/>
</dbReference>
<dbReference type="Proteomes" id="UP000751190">
    <property type="component" value="Unassembled WGS sequence"/>
</dbReference>
<evidence type="ECO:0000313" key="16">
    <source>
        <dbReference type="EMBL" id="KAG8461663.1"/>
    </source>
</evidence>
<evidence type="ECO:0000256" key="9">
    <source>
        <dbReference type="ARBA" id="ARBA00023212"/>
    </source>
</evidence>
<reference evidence="16" key="1">
    <citation type="submission" date="2021-05" db="EMBL/GenBank/DDBJ databases">
        <title>The genome of the haptophyte Pavlova lutheri (Diacronema luteri, Pavlovales) - a model for lipid biosynthesis in eukaryotic algae.</title>
        <authorList>
            <person name="Hulatt C.J."/>
            <person name="Posewitz M.C."/>
        </authorList>
    </citation>
    <scope>NUCLEOTIDE SEQUENCE</scope>
    <source>
        <strain evidence="16">NIVA-4/92</strain>
    </source>
</reference>
<comment type="caution">
    <text evidence="16">The sequence shown here is derived from an EMBL/GenBank/DDBJ whole genome shotgun (WGS) entry which is preliminary data.</text>
</comment>
<feature type="coiled-coil region" evidence="14">
    <location>
        <begin position="173"/>
        <end position="234"/>
    </location>
</feature>
<accession>A0A8J6CBN3</accession>
<evidence type="ECO:0000256" key="12">
    <source>
        <dbReference type="ARBA" id="ARBA00023273"/>
    </source>
</evidence>
<dbReference type="EMBL" id="JAGTXO010000024">
    <property type="protein sequence ID" value="KAG8461663.1"/>
    <property type="molecule type" value="Genomic_DNA"/>
</dbReference>
<feature type="domain" description="Trichohyalin-plectin-homology" evidence="15">
    <location>
        <begin position="108"/>
        <end position="452"/>
    </location>
</feature>
<dbReference type="Pfam" id="PF13868">
    <property type="entry name" value="TPH"/>
    <property type="match status" value="1"/>
</dbReference>